<feature type="region of interest" description="Disordered" evidence="1">
    <location>
        <begin position="1"/>
        <end position="42"/>
    </location>
</feature>
<gene>
    <name evidence="3" type="ORF">DY240_28635</name>
</gene>
<keyword evidence="2" id="KW-1133">Transmembrane helix</keyword>
<evidence type="ECO:0000256" key="2">
    <source>
        <dbReference type="SAM" id="Phobius"/>
    </source>
</evidence>
<proteinExistence type="predicted"/>
<accession>A0A418KH29</accession>
<keyword evidence="2" id="KW-0812">Transmembrane</keyword>
<dbReference type="AlphaFoldDB" id="A0A418KH29"/>
<evidence type="ECO:0000313" key="3">
    <source>
        <dbReference type="EMBL" id="RIQ11444.1"/>
    </source>
</evidence>
<feature type="transmembrane region" description="Helical" evidence="2">
    <location>
        <begin position="264"/>
        <end position="289"/>
    </location>
</feature>
<dbReference type="Proteomes" id="UP000284057">
    <property type="component" value="Unassembled WGS sequence"/>
</dbReference>
<keyword evidence="4" id="KW-1185">Reference proteome</keyword>
<dbReference type="EMBL" id="QUAL01000422">
    <property type="protein sequence ID" value="RIQ11444.1"/>
    <property type="molecule type" value="Genomic_DNA"/>
</dbReference>
<sequence>MLHRPAARRGARHRPARRVVDRRAGVPRLRPGAGPVPRRQAPVARLDAVSRDVHRLGADRLRRAGRRSSGAGPRRSECTTVRRWIVGMLITLVVAVAGGALAWRLASPAVMPEPPVTERARAAAAVLADAHVYVDPSVDGVFTDQELARLEDAAAASDPQVFVVVWPDSDQAGYGFSRDVLRQIGAETGRPGVYLEVSPGEDVDSLDVGIEGEYFSVFGAVDGAWSSAAETARLLDEIAENDGREYTLGEDTGSDYWGGTGGTITAGLLIGGFSGICAGVLGLIGWALVRRRRAAA</sequence>
<evidence type="ECO:0000313" key="4">
    <source>
        <dbReference type="Proteomes" id="UP000284057"/>
    </source>
</evidence>
<feature type="transmembrane region" description="Helical" evidence="2">
    <location>
        <begin position="84"/>
        <end position="106"/>
    </location>
</feature>
<evidence type="ECO:0000256" key="1">
    <source>
        <dbReference type="SAM" id="MobiDB-lite"/>
    </source>
</evidence>
<name>A0A418KH29_9ACTN</name>
<feature type="compositionally biased region" description="Basic residues" evidence="1">
    <location>
        <begin position="1"/>
        <end position="17"/>
    </location>
</feature>
<organism evidence="3 4">
    <name type="scientific">Jiangella rhizosphaerae</name>
    <dbReference type="NCBI Taxonomy" id="2293569"/>
    <lineage>
        <taxon>Bacteria</taxon>
        <taxon>Bacillati</taxon>
        <taxon>Actinomycetota</taxon>
        <taxon>Actinomycetes</taxon>
        <taxon>Jiangellales</taxon>
        <taxon>Jiangellaceae</taxon>
        <taxon>Jiangella</taxon>
    </lineage>
</organism>
<protein>
    <recommendedName>
        <fullName evidence="5">TPM domain-containing protein</fullName>
    </recommendedName>
</protein>
<reference evidence="3 4" key="1">
    <citation type="submission" date="2018-09" db="EMBL/GenBank/DDBJ databases">
        <title>Isolation, diversity and antifungal activity of actinobacteria from wheat.</title>
        <authorList>
            <person name="Han C."/>
        </authorList>
    </citation>
    <scope>NUCLEOTIDE SEQUENCE [LARGE SCALE GENOMIC DNA]</scope>
    <source>
        <strain evidence="3 4">NEAU-YY265</strain>
    </source>
</reference>
<evidence type="ECO:0008006" key="5">
    <source>
        <dbReference type="Google" id="ProtNLM"/>
    </source>
</evidence>
<comment type="caution">
    <text evidence="3">The sequence shown here is derived from an EMBL/GenBank/DDBJ whole genome shotgun (WGS) entry which is preliminary data.</text>
</comment>
<keyword evidence="2" id="KW-0472">Membrane</keyword>